<gene>
    <name evidence="2" type="ORF">SAMN04489793_3276</name>
</gene>
<protein>
    <submittedName>
        <fullName evidence="2">Uncharacterized protein</fullName>
    </submittedName>
</protein>
<feature type="region of interest" description="Disordered" evidence="1">
    <location>
        <begin position="67"/>
        <end position="90"/>
    </location>
</feature>
<evidence type="ECO:0000256" key="1">
    <source>
        <dbReference type="SAM" id="MobiDB-lite"/>
    </source>
</evidence>
<sequence length="153" mass="16533">MPEIGNPTSCEASGEASSRERELVELIGGALEAWPNRNWLVLPGPTDIGHDLAKHLARELAAAEAAHGEVVPVSRRKPLRQERGNLEPPCDHRADFIGTVSAGDFRTGPHCSVSTCGPCANRSAGYVELRTGERAKPLLTFDDSRRRRAEDAA</sequence>
<dbReference type="EMBL" id="FNSA01000003">
    <property type="protein sequence ID" value="SEC82216.1"/>
    <property type="molecule type" value="Genomic_DNA"/>
</dbReference>
<organism evidence="2 3">
    <name type="scientific">Tsukamurella tyrosinosolvens</name>
    <dbReference type="NCBI Taxonomy" id="57704"/>
    <lineage>
        <taxon>Bacteria</taxon>
        <taxon>Bacillati</taxon>
        <taxon>Actinomycetota</taxon>
        <taxon>Actinomycetes</taxon>
        <taxon>Mycobacteriales</taxon>
        <taxon>Tsukamurellaceae</taxon>
        <taxon>Tsukamurella</taxon>
    </lineage>
</organism>
<dbReference type="Proteomes" id="UP000182241">
    <property type="component" value="Unassembled WGS sequence"/>
</dbReference>
<dbReference type="AlphaFoldDB" id="A0A1H4VMG8"/>
<name>A0A1H4VMG8_TSUTY</name>
<accession>A0A1H4VMG8</accession>
<proteinExistence type="predicted"/>
<keyword evidence="3" id="KW-1185">Reference proteome</keyword>
<reference evidence="3" key="1">
    <citation type="submission" date="2016-10" db="EMBL/GenBank/DDBJ databases">
        <authorList>
            <person name="Varghese N."/>
            <person name="Submissions S."/>
        </authorList>
    </citation>
    <scope>NUCLEOTIDE SEQUENCE [LARGE SCALE GENOMIC DNA]</scope>
    <source>
        <strain evidence="3">DSM 44234</strain>
    </source>
</reference>
<evidence type="ECO:0000313" key="3">
    <source>
        <dbReference type="Proteomes" id="UP000182241"/>
    </source>
</evidence>
<dbReference type="STRING" id="57704.SAMN04489793_3276"/>
<feature type="compositionally biased region" description="Basic and acidic residues" evidence="1">
    <location>
        <begin position="79"/>
        <end position="90"/>
    </location>
</feature>
<evidence type="ECO:0000313" key="2">
    <source>
        <dbReference type="EMBL" id="SEC82216.1"/>
    </source>
</evidence>